<dbReference type="KEGG" id="rci:RCIA199"/>
<sequence>MPGGPGDFSNWEVREVRRSERRNVSTRRIGEGKSSVMNRLLNACHGRRSQGEYPGKGTVQKFLDSQVPFTRSTRSFTIGSFPSMPFLPYFEYFVYFA</sequence>
<reference evidence="1 2" key="1">
    <citation type="journal article" date="2006" name="Science">
        <title>Genome of rice cluster I archaea -- the key methane producers in the rice rhizosphere.</title>
        <authorList>
            <person name="Erkel C."/>
            <person name="Kube M."/>
            <person name="Reinhardt R."/>
            <person name="Liesack W."/>
        </authorList>
    </citation>
    <scope>NUCLEOTIDE SEQUENCE [LARGE SCALE GENOMIC DNA]</scope>
    <source>
        <strain evidence="2">DSM 22066 / NBRC 105507 / MRE50</strain>
    </source>
</reference>
<evidence type="ECO:0000313" key="2">
    <source>
        <dbReference type="Proteomes" id="UP000000663"/>
    </source>
</evidence>
<gene>
    <name evidence="1" type="ORF">RCIA199</name>
</gene>
<name>Q0W1M6_METAR</name>
<protein>
    <submittedName>
        <fullName evidence="1">Uncharacterized protein</fullName>
    </submittedName>
</protein>
<keyword evidence="2" id="KW-1185">Reference proteome</keyword>
<dbReference type="EMBL" id="AM114193">
    <property type="protein sequence ID" value="CAJ37717.1"/>
    <property type="molecule type" value="Genomic_DNA"/>
</dbReference>
<organism evidence="1 2">
    <name type="scientific">Methanocella arvoryzae (strain DSM 22066 / NBRC 105507 / MRE50)</name>
    <dbReference type="NCBI Taxonomy" id="351160"/>
    <lineage>
        <taxon>Archaea</taxon>
        <taxon>Methanobacteriati</taxon>
        <taxon>Methanobacteriota</taxon>
        <taxon>Stenosarchaea group</taxon>
        <taxon>Methanomicrobia</taxon>
        <taxon>Methanocellales</taxon>
        <taxon>Methanocellaceae</taxon>
        <taxon>Methanocella</taxon>
    </lineage>
</organism>
<accession>Q0W1M6</accession>
<dbReference type="AlphaFoldDB" id="Q0W1M6"/>
<dbReference type="Proteomes" id="UP000000663">
    <property type="component" value="Chromosome"/>
</dbReference>
<proteinExistence type="predicted"/>
<evidence type="ECO:0000313" key="1">
    <source>
        <dbReference type="EMBL" id="CAJ37717.1"/>
    </source>
</evidence>